<keyword evidence="4" id="KW-0418">Kinase</keyword>
<dbReference type="GO" id="GO:0004674">
    <property type="term" value="F:protein serine/threonine kinase activity"/>
    <property type="evidence" value="ECO:0007669"/>
    <property type="project" value="UniProtKB-KW"/>
</dbReference>
<evidence type="ECO:0000256" key="3">
    <source>
        <dbReference type="ARBA" id="ARBA00022741"/>
    </source>
</evidence>
<name>A0A3Q3QMZ9_MONAL</name>
<keyword evidence="3" id="KW-0547">Nucleotide-binding</keyword>
<dbReference type="Gene3D" id="1.10.510.10">
    <property type="entry name" value="Transferase(Phosphotransferase) domain 1"/>
    <property type="match status" value="1"/>
</dbReference>
<evidence type="ECO:0000256" key="1">
    <source>
        <dbReference type="ARBA" id="ARBA00022527"/>
    </source>
</evidence>
<keyword evidence="5" id="KW-0067">ATP-binding</keyword>
<keyword evidence="2" id="KW-0808">Transferase</keyword>
<proteinExistence type="predicted"/>
<dbReference type="PANTHER" id="PTHR24353:SF155">
    <property type="match status" value="1"/>
</dbReference>
<protein>
    <recommendedName>
        <fullName evidence="8">AGC-kinase C-terminal domain-containing protein</fullName>
    </recommendedName>
</protein>
<evidence type="ECO:0000256" key="2">
    <source>
        <dbReference type="ARBA" id="ARBA00022679"/>
    </source>
</evidence>
<dbReference type="InterPro" id="IPR011009">
    <property type="entry name" value="Kinase-like_dom_sf"/>
</dbReference>
<evidence type="ECO:0000313" key="7">
    <source>
        <dbReference type="Proteomes" id="UP000261600"/>
    </source>
</evidence>
<reference evidence="6" key="2">
    <citation type="submission" date="2025-09" db="UniProtKB">
        <authorList>
            <consortium name="Ensembl"/>
        </authorList>
    </citation>
    <scope>IDENTIFICATION</scope>
</reference>
<dbReference type="AlphaFoldDB" id="A0A3Q3QMZ9"/>
<dbReference type="GO" id="GO:0005524">
    <property type="term" value="F:ATP binding"/>
    <property type="evidence" value="ECO:0007669"/>
    <property type="project" value="UniProtKB-KW"/>
</dbReference>
<dbReference type="Ensembl" id="ENSMALT00000016439.1">
    <property type="protein sequence ID" value="ENSMALP00000016116.1"/>
    <property type="gene ID" value="ENSMALG00000011311.1"/>
</dbReference>
<evidence type="ECO:0000256" key="4">
    <source>
        <dbReference type="ARBA" id="ARBA00022777"/>
    </source>
</evidence>
<dbReference type="Proteomes" id="UP000261600">
    <property type="component" value="Unplaced"/>
</dbReference>
<sequence>MVLHGIEKVDFPKRIGKRPEDLIRRLCKVNPVERLGNKKNGITDIKKHKWFQGFNWDGLRCHKLPSPLRREVRQSLFPKNEQEQTVPLYIYGENISLIR</sequence>
<evidence type="ECO:0000313" key="6">
    <source>
        <dbReference type="Ensembl" id="ENSMALP00000016116.1"/>
    </source>
</evidence>
<dbReference type="SUPFAM" id="SSF56112">
    <property type="entry name" value="Protein kinase-like (PK-like)"/>
    <property type="match status" value="1"/>
</dbReference>
<evidence type="ECO:0000256" key="5">
    <source>
        <dbReference type="ARBA" id="ARBA00022840"/>
    </source>
</evidence>
<accession>A0A3Q3QMZ9</accession>
<dbReference type="STRING" id="43700.ENSMALP00000016116"/>
<dbReference type="PANTHER" id="PTHR24353">
    <property type="entry name" value="CYCLIC NUCLEOTIDE-DEPENDENT PROTEIN KINASE"/>
    <property type="match status" value="1"/>
</dbReference>
<evidence type="ECO:0008006" key="8">
    <source>
        <dbReference type="Google" id="ProtNLM"/>
    </source>
</evidence>
<organism evidence="6 7">
    <name type="scientific">Monopterus albus</name>
    <name type="common">Swamp eel</name>
    <dbReference type="NCBI Taxonomy" id="43700"/>
    <lineage>
        <taxon>Eukaryota</taxon>
        <taxon>Metazoa</taxon>
        <taxon>Chordata</taxon>
        <taxon>Craniata</taxon>
        <taxon>Vertebrata</taxon>
        <taxon>Euteleostomi</taxon>
        <taxon>Actinopterygii</taxon>
        <taxon>Neopterygii</taxon>
        <taxon>Teleostei</taxon>
        <taxon>Neoteleostei</taxon>
        <taxon>Acanthomorphata</taxon>
        <taxon>Anabantaria</taxon>
        <taxon>Synbranchiformes</taxon>
        <taxon>Synbranchidae</taxon>
        <taxon>Monopterus</taxon>
    </lineage>
</organism>
<reference evidence="6" key="1">
    <citation type="submission" date="2025-08" db="UniProtKB">
        <authorList>
            <consortium name="Ensembl"/>
        </authorList>
    </citation>
    <scope>IDENTIFICATION</scope>
</reference>
<keyword evidence="7" id="KW-1185">Reference proteome</keyword>
<keyword evidence="1" id="KW-0723">Serine/threonine-protein kinase</keyword>